<dbReference type="InterPro" id="IPR044068">
    <property type="entry name" value="CB"/>
</dbReference>
<organism evidence="7 8">
    <name type="scientific">Kitasatospora acidiphila</name>
    <dbReference type="NCBI Taxonomy" id="2567942"/>
    <lineage>
        <taxon>Bacteria</taxon>
        <taxon>Bacillati</taxon>
        <taxon>Actinomycetota</taxon>
        <taxon>Actinomycetes</taxon>
        <taxon>Kitasatosporales</taxon>
        <taxon>Streptomycetaceae</taxon>
        <taxon>Kitasatospora</taxon>
    </lineage>
</organism>
<dbReference type="Proteomes" id="UP000319103">
    <property type="component" value="Unassembled WGS sequence"/>
</dbReference>
<dbReference type="Gene3D" id="1.10.443.10">
    <property type="entry name" value="Intergrase catalytic core"/>
    <property type="match status" value="1"/>
</dbReference>
<dbReference type="InterPro" id="IPR002104">
    <property type="entry name" value="Integrase_catalytic"/>
</dbReference>
<dbReference type="EMBL" id="VIGB01000003">
    <property type="protein sequence ID" value="TQF03907.1"/>
    <property type="molecule type" value="Genomic_DNA"/>
</dbReference>
<dbReference type="InterPro" id="IPR011010">
    <property type="entry name" value="DNA_brk_join_enz"/>
</dbReference>
<dbReference type="InterPro" id="IPR050090">
    <property type="entry name" value="Tyrosine_recombinase_XerCD"/>
</dbReference>
<evidence type="ECO:0000256" key="2">
    <source>
        <dbReference type="ARBA" id="ARBA00023125"/>
    </source>
</evidence>
<keyword evidence="3" id="KW-0233">DNA recombination</keyword>
<dbReference type="GO" id="GO:0006310">
    <property type="term" value="P:DNA recombination"/>
    <property type="evidence" value="ECO:0007669"/>
    <property type="project" value="UniProtKB-KW"/>
</dbReference>
<evidence type="ECO:0000313" key="8">
    <source>
        <dbReference type="Proteomes" id="UP000319103"/>
    </source>
</evidence>
<gene>
    <name evidence="7" type="ORF">E6W39_18820</name>
</gene>
<dbReference type="PROSITE" id="PS51900">
    <property type="entry name" value="CB"/>
    <property type="match status" value="1"/>
</dbReference>
<dbReference type="GO" id="GO:0015074">
    <property type="term" value="P:DNA integration"/>
    <property type="evidence" value="ECO:0007669"/>
    <property type="project" value="InterPro"/>
</dbReference>
<evidence type="ECO:0000259" key="5">
    <source>
        <dbReference type="PROSITE" id="PS51898"/>
    </source>
</evidence>
<sequence>MASVIKKCEHTEEQWAKCSHNWVVRYREPGGRAGRQREKSYAHNRTRAAKSFAAKVETDKQEQTYVDPNNGRKLVTEIFKEWAKGGDRENNTRESYDYVFRNAIEPFWKGRTIGPVLPKDVDAWCDWMREELKYETSTAYNRYTVLSAVFNYAIVNRYIVFNPFKGAKGVSRAKARREIQSKIMVPTIEEIRLVAEYIKPEYKALVWVMAGCGLRIGEAAALTKASIDLAGGTLDISKQVARDRDQKPEERRVVGKSKLHVRNLKHKGEDFARSVPLPSFVAAELQAHIQSHELFRAEEYLFPNITRTNFLDRSSWSRAILGPAVEEAQLGHRLKGHWFRHYFASVCLAAGVPVTDLARWLGHASADVVLETYAHLMPDAPARTRAALDAALTAGQGEQPTLTVELAGGADFVLTLPSQRGVSAAQMP</sequence>
<dbReference type="InterPro" id="IPR013762">
    <property type="entry name" value="Integrase-like_cat_sf"/>
</dbReference>
<dbReference type="SUPFAM" id="SSF56349">
    <property type="entry name" value="DNA breaking-rejoining enzymes"/>
    <property type="match status" value="1"/>
</dbReference>
<reference evidence="7 8" key="1">
    <citation type="submission" date="2019-06" db="EMBL/GenBank/DDBJ databases">
        <title>Description of Kitasatospora acidophila sp. nov. isolated from pine grove soil, and reclassification of Streptomyces novaecaesareae to Kitasatospora novaeceasareae comb. nov.</title>
        <authorList>
            <person name="Kim M.J."/>
        </authorList>
    </citation>
    <scope>NUCLEOTIDE SEQUENCE [LARGE SCALE GENOMIC DNA]</scope>
    <source>
        <strain evidence="7 8">MMS16-CNU292</strain>
    </source>
</reference>
<comment type="similarity">
    <text evidence="1">Belongs to the 'phage' integrase family.</text>
</comment>
<evidence type="ECO:0000256" key="4">
    <source>
        <dbReference type="PROSITE-ProRule" id="PRU01248"/>
    </source>
</evidence>
<dbReference type="RefSeq" id="WP_141634507.1">
    <property type="nucleotide sequence ID" value="NZ_VIGB01000003.1"/>
</dbReference>
<dbReference type="Gene3D" id="1.10.150.130">
    <property type="match status" value="1"/>
</dbReference>
<dbReference type="PROSITE" id="PS51898">
    <property type="entry name" value="TYR_RECOMBINASE"/>
    <property type="match status" value="1"/>
</dbReference>
<evidence type="ECO:0000256" key="1">
    <source>
        <dbReference type="ARBA" id="ARBA00008857"/>
    </source>
</evidence>
<dbReference type="Pfam" id="PF00589">
    <property type="entry name" value="Phage_integrase"/>
    <property type="match status" value="1"/>
</dbReference>
<proteinExistence type="inferred from homology"/>
<dbReference type="PANTHER" id="PTHR30349">
    <property type="entry name" value="PHAGE INTEGRASE-RELATED"/>
    <property type="match status" value="1"/>
</dbReference>
<dbReference type="InterPro" id="IPR010998">
    <property type="entry name" value="Integrase_recombinase_N"/>
</dbReference>
<feature type="domain" description="Tyr recombinase" evidence="5">
    <location>
        <begin position="181"/>
        <end position="389"/>
    </location>
</feature>
<evidence type="ECO:0000259" key="6">
    <source>
        <dbReference type="PROSITE" id="PS51900"/>
    </source>
</evidence>
<dbReference type="PANTHER" id="PTHR30349:SF64">
    <property type="entry name" value="PROPHAGE INTEGRASE INTD-RELATED"/>
    <property type="match status" value="1"/>
</dbReference>
<dbReference type="CDD" id="cd01189">
    <property type="entry name" value="INT_ICEBs1_C_like"/>
    <property type="match status" value="1"/>
</dbReference>
<keyword evidence="2 4" id="KW-0238">DNA-binding</keyword>
<evidence type="ECO:0000313" key="7">
    <source>
        <dbReference type="EMBL" id="TQF03907.1"/>
    </source>
</evidence>
<dbReference type="OrthoDB" id="1822491at2"/>
<dbReference type="AlphaFoldDB" id="A0A540W4Q4"/>
<feature type="domain" description="Core-binding (CB)" evidence="6">
    <location>
        <begin position="77"/>
        <end position="154"/>
    </location>
</feature>
<name>A0A540W4Q4_9ACTN</name>
<evidence type="ECO:0000256" key="3">
    <source>
        <dbReference type="ARBA" id="ARBA00023172"/>
    </source>
</evidence>
<keyword evidence="8" id="KW-1185">Reference proteome</keyword>
<dbReference type="GO" id="GO:0003677">
    <property type="term" value="F:DNA binding"/>
    <property type="evidence" value="ECO:0007669"/>
    <property type="project" value="UniProtKB-UniRule"/>
</dbReference>
<accession>A0A540W4Q4</accession>
<protein>
    <submittedName>
        <fullName evidence="7">Site-specific integrase</fullName>
    </submittedName>
</protein>
<comment type="caution">
    <text evidence="7">The sequence shown here is derived from an EMBL/GenBank/DDBJ whole genome shotgun (WGS) entry which is preliminary data.</text>
</comment>